<evidence type="ECO:0000259" key="1">
    <source>
        <dbReference type="Pfam" id="PF09848"/>
    </source>
</evidence>
<evidence type="ECO:0000313" key="2">
    <source>
        <dbReference type="EMBL" id="AKK00351.1"/>
    </source>
</evidence>
<feature type="domain" description="Schlafen group 3-like DNA/RNA helicase" evidence="1">
    <location>
        <begin position="264"/>
        <end position="605"/>
    </location>
</feature>
<accession>A0A0G3GGI0</accession>
<dbReference type="Gene3D" id="3.40.50.300">
    <property type="entry name" value="P-loop containing nucleotide triphosphate hydrolases"/>
    <property type="match status" value="1"/>
</dbReference>
<dbReference type="Pfam" id="PF09848">
    <property type="entry name" value="SLFN-g3_helicase"/>
    <property type="match status" value="1"/>
</dbReference>
<protein>
    <submittedName>
        <fullName evidence="2">ATP-binding protein</fullName>
    </submittedName>
</protein>
<dbReference type="EMBL" id="CP011020">
    <property type="protein sequence ID" value="AKK00351.1"/>
    <property type="molecule type" value="Genomic_DNA"/>
</dbReference>
<keyword evidence="2" id="KW-0547">Nucleotide-binding</keyword>
<dbReference type="Proteomes" id="UP000035212">
    <property type="component" value="Chromosome"/>
</dbReference>
<evidence type="ECO:0000313" key="3">
    <source>
        <dbReference type="Proteomes" id="UP000035212"/>
    </source>
</evidence>
<name>A0A0G3GGI0_9PSED</name>
<reference evidence="3" key="2">
    <citation type="submission" date="2015-03" db="EMBL/GenBank/DDBJ databases">
        <authorList>
            <person name="Deng P."/>
            <person name="Lu S."/>
        </authorList>
    </citation>
    <scope>NUCLEOTIDE SEQUENCE [LARGE SCALE GENOMIC DNA]</scope>
    <source>
        <strain evidence="3">UFB2</strain>
    </source>
</reference>
<dbReference type="InterPro" id="IPR018647">
    <property type="entry name" value="SLFN_3-like_DNA/RNA_helicase"/>
</dbReference>
<sequence>MIVYAATKQQFLKDNDNDDIEEVILRHYKEATGKNVGTSEIRSWQGSLTYMAKVLRDEGLPSDAGLAIELHIPQSSKRIDFLLTGRDENQAKKAVLIELKQWSKANATTKDAIVKTALGGGLIETIHPSYQVWSYAALLEGFNEAVYDKSIEIRPCAYLHNYVSDGIIDSAHYEPHISKAPLFLKGPEELSKLRSFLKKHISHGDNKEVLYELSEGKIRPSKALAEALGGLMKGKPEFVLIDDQKAIFESALAAASEASDQAPKVMIIEGGPGTGKTVLAINLLVKLTELKLMSKYVSKNAAPRKVYESKLVGTIKRSHFSNFFSGSGAFIDTEPNTFDALIVDEAHRLNEKSGLYGNLGENQIKELIDSAKCSIFFIDEDQRVTLSDIGSKQAIRAFAKAKGAVVEEHVLSSQFRCSGSDGYLAWLDDTLGIRTTANPTLETQEYEFKVFDSPQAMHEAINEKNHGNKARVVAGYCWPWLSKKDPAAADIVIGDYKRQWNLDQDGSLWIIAENSIEQVGCIHTCQGLEVDYIGVIIGPDLVVRDGQVVTSPDERDKHDKSIRGWKKMMKEQPTLAKSETDLIIKNTYRTLMTRGMKGCYLYCTDKETAQYFESRLSQHSNH</sequence>
<organism evidence="2 3">
    <name type="scientific">Pseudomonas chlororaphis</name>
    <dbReference type="NCBI Taxonomy" id="587753"/>
    <lineage>
        <taxon>Bacteria</taxon>
        <taxon>Pseudomonadati</taxon>
        <taxon>Pseudomonadota</taxon>
        <taxon>Gammaproteobacteria</taxon>
        <taxon>Pseudomonadales</taxon>
        <taxon>Pseudomonadaceae</taxon>
        <taxon>Pseudomonas</taxon>
    </lineage>
</organism>
<keyword evidence="2" id="KW-0067">ATP-binding</keyword>
<dbReference type="AlphaFoldDB" id="A0A0G3GGI0"/>
<proteinExistence type="predicted"/>
<dbReference type="GO" id="GO:0005524">
    <property type="term" value="F:ATP binding"/>
    <property type="evidence" value="ECO:0007669"/>
    <property type="project" value="UniProtKB-KW"/>
</dbReference>
<dbReference type="PATRIC" id="fig|587753.11.peg.4213"/>
<reference evidence="2 3" key="1">
    <citation type="journal article" date="2015" name="Stand. Genomic Sci.">
        <title>Complete genome of Pseudomonas chlororaphis strain UFB2, a soil bacterium with antibacterial activity against bacterial canker pathogen of tomato.</title>
        <authorList>
            <person name="Deng P."/>
            <person name="Wang X."/>
            <person name="Baird S.M."/>
            <person name="Lu S.E."/>
        </authorList>
    </citation>
    <scope>NUCLEOTIDE SEQUENCE [LARGE SCALE GENOMIC DNA]</scope>
    <source>
        <strain evidence="2 3">UFB2</strain>
    </source>
</reference>
<dbReference type="InterPro" id="IPR027417">
    <property type="entry name" value="P-loop_NTPase"/>
</dbReference>
<gene>
    <name evidence="2" type="ORF">VM99_20575</name>
</gene>
<dbReference type="SUPFAM" id="SSF52540">
    <property type="entry name" value="P-loop containing nucleoside triphosphate hydrolases"/>
    <property type="match status" value="1"/>
</dbReference>